<evidence type="ECO:0000313" key="3">
    <source>
        <dbReference type="Proteomes" id="UP001410795"/>
    </source>
</evidence>
<evidence type="ECO:0000313" key="2">
    <source>
        <dbReference type="EMBL" id="GAA3664259.1"/>
    </source>
</evidence>
<gene>
    <name evidence="2" type="ORF">GCM10022202_27820</name>
</gene>
<keyword evidence="1" id="KW-0472">Membrane</keyword>
<dbReference type="EMBL" id="BAAAYV010000016">
    <property type="protein sequence ID" value="GAA3664259.1"/>
    <property type="molecule type" value="Genomic_DNA"/>
</dbReference>
<organism evidence="2 3">
    <name type="scientific">Microbacterium marinilacus</name>
    <dbReference type="NCBI Taxonomy" id="415209"/>
    <lineage>
        <taxon>Bacteria</taxon>
        <taxon>Bacillati</taxon>
        <taxon>Actinomycetota</taxon>
        <taxon>Actinomycetes</taxon>
        <taxon>Micrococcales</taxon>
        <taxon>Microbacteriaceae</taxon>
        <taxon>Microbacterium</taxon>
    </lineage>
</organism>
<dbReference type="Proteomes" id="UP001410795">
    <property type="component" value="Unassembled WGS sequence"/>
</dbReference>
<accession>A0ABP7BNE2</accession>
<sequence length="82" mass="8651">MRAVQYLFIAVIIAAGILGVICALEYMPIDQTILPAWVTGWLPPLGSAAAGWLIFAVVATLVVAPLAVAAIHRAIERRSPTA</sequence>
<evidence type="ECO:0000256" key="1">
    <source>
        <dbReference type="SAM" id="Phobius"/>
    </source>
</evidence>
<keyword evidence="1" id="KW-1133">Transmembrane helix</keyword>
<comment type="caution">
    <text evidence="2">The sequence shown here is derived from an EMBL/GenBank/DDBJ whole genome shotgun (WGS) entry which is preliminary data.</text>
</comment>
<feature type="transmembrane region" description="Helical" evidence="1">
    <location>
        <begin position="49"/>
        <end position="71"/>
    </location>
</feature>
<reference evidence="3" key="1">
    <citation type="journal article" date="2019" name="Int. J. Syst. Evol. Microbiol.">
        <title>The Global Catalogue of Microorganisms (GCM) 10K type strain sequencing project: providing services to taxonomists for standard genome sequencing and annotation.</title>
        <authorList>
            <consortium name="The Broad Institute Genomics Platform"/>
            <consortium name="The Broad Institute Genome Sequencing Center for Infectious Disease"/>
            <person name="Wu L."/>
            <person name="Ma J."/>
        </authorList>
    </citation>
    <scope>NUCLEOTIDE SEQUENCE [LARGE SCALE GENOMIC DNA]</scope>
    <source>
        <strain evidence="3">JCM 16546</strain>
    </source>
</reference>
<dbReference type="RefSeq" id="WP_221857807.1">
    <property type="nucleotide sequence ID" value="NZ_BAAAYV010000016.1"/>
</dbReference>
<feature type="transmembrane region" description="Helical" evidence="1">
    <location>
        <begin position="7"/>
        <end position="29"/>
    </location>
</feature>
<proteinExistence type="predicted"/>
<keyword evidence="1" id="KW-0812">Transmembrane</keyword>
<keyword evidence="3" id="KW-1185">Reference proteome</keyword>
<name>A0ABP7BNE2_9MICO</name>
<protein>
    <submittedName>
        <fullName evidence="2">Uncharacterized protein</fullName>
    </submittedName>
</protein>